<dbReference type="Proteomes" id="UP001154114">
    <property type="component" value="Chromosome 11"/>
</dbReference>
<sequence>MFASTDGGRSDEETPQQHESIADFYAGKSVFITGVTGFLGKAYLEKLLYSCKDIDKVFVLIRNKRGDDVGKRIEKLLDSSVFSRLRSHRPEDLKKITPVYGDIDKSELGLSLADQERLIKEVSVVFHVAASVNLDADLKTSLVTNYFGTTHVLKLCHRMKKLKVFVYVSTAYCNTTVKVLEEKVYPLPVELDEVVKIMEQPHLDSNRVKKLLNGRPNTYALSKALAEHYIAENHGDIPVIFIRPSIVTSSAREPAPGWADSFQGATALITACWKRVNRVIYGNGDNIIDLIPVDYVSNLSIVAAAKVKSTTEIAVYNSCTSSIKPMTLKGIAEQIERVNTENKQGSIFLPTIFFTSSWLFVIMLTFVLQLLPSFIADLFLYITGNKPMYMKIQSKVLHGRHILNYYTNDSWVFKSDSSQRLQDSLSPADKRLFPCCPSDIKWDEYFNTYFCGIDNYLLKRK</sequence>
<evidence type="ECO:0000256" key="3">
    <source>
        <dbReference type="ARBA" id="ARBA00022516"/>
    </source>
</evidence>
<dbReference type="Gene3D" id="3.40.50.720">
    <property type="entry name" value="NAD(P)-binding Rossmann-like Domain"/>
    <property type="match status" value="1"/>
</dbReference>
<dbReference type="EC" id="1.2.1.84" evidence="10"/>
<evidence type="ECO:0000313" key="13">
    <source>
        <dbReference type="EMBL" id="CAH0581582.1"/>
    </source>
</evidence>
<evidence type="ECO:0000256" key="6">
    <source>
        <dbReference type="ARBA" id="ARBA00022989"/>
    </source>
</evidence>
<evidence type="ECO:0000256" key="8">
    <source>
        <dbReference type="ARBA" id="ARBA00023136"/>
    </source>
</evidence>
<proteinExistence type="inferred from homology"/>
<evidence type="ECO:0000256" key="2">
    <source>
        <dbReference type="ARBA" id="ARBA00005928"/>
    </source>
</evidence>
<feature type="domain" description="Fatty acyl-CoA reductase C-terminal" evidence="11">
    <location>
        <begin position="369"/>
        <end position="459"/>
    </location>
</feature>
<evidence type="ECO:0000313" key="14">
    <source>
        <dbReference type="Proteomes" id="UP001154114"/>
    </source>
</evidence>
<dbReference type="CDD" id="cd05236">
    <property type="entry name" value="FAR-N_SDR_e"/>
    <property type="match status" value="1"/>
</dbReference>
<reference evidence="13" key="1">
    <citation type="submission" date="2021-12" db="EMBL/GenBank/DDBJ databases">
        <authorList>
            <person name="King R."/>
        </authorList>
    </citation>
    <scope>NUCLEOTIDE SEQUENCE</scope>
</reference>
<comment type="similarity">
    <text evidence="2 10">Belongs to the fatty acyl-CoA reductase family.</text>
</comment>
<dbReference type="OrthoDB" id="429813at2759"/>
<dbReference type="Pfam" id="PF07993">
    <property type="entry name" value="NAD_binding_4"/>
    <property type="match status" value="1"/>
</dbReference>
<dbReference type="InterPro" id="IPR013120">
    <property type="entry name" value="FAR_NAD-bd"/>
</dbReference>
<keyword evidence="10" id="KW-0560">Oxidoreductase</keyword>
<dbReference type="Pfam" id="PF03015">
    <property type="entry name" value="Sterile"/>
    <property type="match status" value="1"/>
</dbReference>
<keyword evidence="7 10" id="KW-0443">Lipid metabolism</keyword>
<dbReference type="CDD" id="cd09071">
    <property type="entry name" value="FAR_C"/>
    <property type="match status" value="1"/>
</dbReference>
<dbReference type="InterPro" id="IPR026055">
    <property type="entry name" value="FAR"/>
</dbReference>
<evidence type="ECO:0000256" key="5">
    <source>
        <dbReference type="ARBA" id="ARBA00022857"/>
    </source>
</evidence>
<comment type="function">
    <text evidence="10">Catalyzes the reduction of fatty acyl-CoA to fatty alcohols.</text>
</comment>
<keyword evidence="3 10" id="KW-0444">Lipid biosynthesis</keyword>
<evidence type="ECO:0000256" key="9">
    <source>
        <dbReference type="ARBA" id="ARBA00052530"/>
    </source>
</evidence>
<organism evidence="13 14">
    <name type="scientific">Chrysodeixis includens</name>
    <name type="common">Soybean looper</name>
    <name type="synonym">Pseudoplusia includens</name>
    <dbReference type="NCBI Taxonomy" id="689277"/>
    <lineage>
        <taxon>Eukaryota</taxon>
        <taxon>Metazoa</taxon>
        <taxon>Ecdysozoa</taxon>
        <taxon>Arthropoda</taxon>
        <taxon>Hexapoda</taxon>
        <taxon>Insecta</taxon>
        <taxon>Pterygota</taxon>
        <taxon>Neoptera</taxon>
        <taxon>Endopterygota</taxon>
        <taxon>Lepidoptera</taxon>
        <taxon>Glossata</taxon>
        <taxon>Ditrysia</taxon>
        <taxon>Noctuoidea</taxon>
        <taxon>Noctuidae</taxon>
        <taxon>Plusiinae</taxon>
        <taxon>Chrysodeixis</taxon>
    </lineage>
</organism>
<name>A0A9P0BQA8_CHRIL</name>
<dbReference type="FunFam" id="3.40.50.720:FF:000143">
    <property type="entry name" value="Fatty acyl-CoA reductase"/>
    <property type="match status" value="1"/>
</dbReference>
<evidence type="ECO:0000256" key="4">
    <source>
        <dbReference type="ARBA" id="ARBA00022692"/>
    </source>
</evidence>
<dbReference type="GO" id="GO:0080019">
    <property type="term" value="F:alcohol-forming very long-chain fatty acyl-CoA reductase activity"/>
    <property type="evidence" value="ECO:0007669"/>
    <property type="project" value="InterPro"/>
</dbReference>
<dbReference type="AlphaFoldDB" id="A0A9P0BQA8"/>
<evidence type="ECO:0000256" key="7">
    <source>
        <dbReference type="ARBA" id="ARBA00023098"/>
    </source>
</evidence>
<dbReference type="GO" id="GO:0016020">
    <property type="term" value="C:membrane"/>
    <property type="evidence" value="ECO:0007669"/>
    <property type="project" value="UniProtKB-SubCell"/>
</dbReference>
<evidence type="ECO:0000256" key="1">
    <source>
        <dbReference type="ARBA" id="ARBA00004141"/>
    </source>
</evidence>
<feature type="domain" description="Thioester reductase (TE)" evidence="12">
    <location>
        <begin position="32"/>
        <end position="298"/>
    </location>
</feature>
<dbReference type="GO" id="GO:0005777">
    <property type="term" value="C:peroxisome"/>
    <property type="evidence" value="ECO:0007669"/>
    <property type="project" value="TreeGrafter"/>
</dbReference>
<dbReference type="InterPro" id="IPR033640">
    <property type="entry name" value="FAR_C"/>
</dbReference>
<dbReference type="EMBL" id="LR824014">
    <property type="protein sequence ID" value="CAH0581582.1"/>
    <property type="molecule type" value="Genomic_DNA"/>
</dbReference>
<evidence type="ECO:0000259" key="12">
    <source>
        <dbReference type="Pfam" id="PF07993"/>
    </source>
</evidence>
<dbReference type="PANTHER" id="PTHR11011:SF116">
    <property type="entry name" value="FATTY ACYL-COA REDUCTASE CG5065-RELATED"/>
    <property type="match status" value="1"/>
</dbReference>
<dbReference type="GO" id="GO:0102965">
    <property type="term" value="F:alcohol-forming long-chain fatty acyl-CoA reductase activity"/>
    <property type="evidence" value="ECO:0007669"/>
    <property type="project" value="UniProtKB-EC"/>
</dbReference>
<evidence type="ECO:0000259" key="11">
    <source>
        <dbReference type="Pfam" id="PF03015"/>
    </source>
</evidence>
<dbReference type="GO" id="GO:0035336">
    <property type="term" value="P:long-chain fatty-acyl-CoA metabolic process"/>
    <property type="evidence" value="ECO:0007669"/>
    <property type="project" value="TreeGrafter"/>
</dbReference>
<keyword evidence="8 10" id="KW-0472">Membrane</keyword>
<dbReference type="SUPFAM" id="SSF51735">
    <property type="entry name" value="NAD(P)-binding Rossmann-fold domains"/>
    <property type="match status" value="1"/>
</dbReference>
<keyword evidence="4 10" id="KW-0812">Transmembrane</keyword>
<gene>
    <name evidence="13" type="ORF">CINC_LOCUS1724</name>
</gene>
<dbReference type="PANTHER" id="PTHR11011">
    <property type="entry name" value="MALE STERILITY PROTEIN 2-RELATED"/>
    <property type="match status" value="1"/>
</dbReference>
<feature type="transmembrane region" description="Helical" evidence="10">
    <location>
        <begin position="358"/>
        <end position="382"/>
    </location>
</feature>
<comment type="subcellular location">
    <subcellularLocation>
        <location evidence="1">Membrane</location>
        <topology evidence="1">Multi-pass membrane protein</topology>
    </subcellularLocation>
</comment>
<protein>
    <recommendedName>
        <fullName evidence="10">Fatty acyl-CoA reductase</fullName>
        <ecNumber evidence="10">1.2.1.84</ecNumber>
    </recommendedName>
</protein>
<accession>A0A9P0BQA8</accession>
<keyword evidence="5 10" id="KW-0521">NADP</keyword>
<dbReference type="InterPro" id="IPR036291">
    <property type="entry name" value="NAD(P)-bd_dom_sf"/>
</dbReference>
<keyword evidence="6 10" id="KW-1133">Transmembrane helix</keyword>
<comment type="catalytic activity">
    <reaction evidence="9 10">
        <text>a long-chain fatty acyl-CoA + 2 NADPH + 2 H(+) = a long-chain primary fatty alcohol + 2 NADP(+) + CoA</text>
        <dbReference type="Rhea" id="RHEA:52716"/>
        <dbReference type="ChEBI" id="CHEBI:15378"/>
        <dbReference type="ChEBI" id="CHEBI:57287"/>
        <dbReference type="ChEBI" id="CHEBI:57783"/>
        <dbReference type="ChEBI" id="CHEBI:58349"/>
        <dbReference type="ChEBI" id="CHEBI:77396"/>
        <dbReference type="ChEBI" id="CHEBI:83139"/>
        <dbReference type="EC" id="1.2.1.84"/>
    </reaction>
</comment>
<keyword evidence="14" id="KW-1185">Reference proteome</keyword>
<evidence type="ECO:0000256" key="10">
    <source>
        <dbReference type="RuleBase" id="RU363097"/>
    </source>
</evidence>